<dbReference type="Proteomes" id="UP000275267">
    <property type="component" value="Unassembled WGS sequence"/>
</dbReference>
<name>A0A3L6PZC2_PANMI</name>
<comment type="caution">
    <text evidence="1">The sequence shown here is derived from an EMBL/GenBank/DDBJ whole genome shotgun (WGS) entry which is preliminary data.</text>
</comment>
<organism evidence="1 2">
    <name type="scientific">Panicum miliaceum</name>
    <name type="common">Proso millet</name>
    <name type="synonym">Broomcorn millet</name>
    <dbReference type="NCBI Taxonomy" id="4540"/>
    <lineage>
        <taxon>Eukaryota</taxon>
        <taxon>Viridiplantae</taxon>
        <taxon>Streptophyta</taxon>
        <taxon>Embryophyta</taxon>
        <taxon>Tracheophyta</taxon>
        <taxon>Spermatophyta</taxon>
        <taxon>Magnoliopsida</taxon>
        <taxon>Liliopsida</taxon>
        <taxon>Poales</taxon>
        <taxon>Poaceae</taxon>
        <taxon>PACMAD clade</taxon>
        <taxon>Panicoideae</taxon>
        <taxon>Panicodae</taxon>
        <taxon>Paniceae</taxon>
        <taxon>Panicinae</taxon>
        <taxon>Panicum</taxon>
        <taxon>Panicum sect. Panicum</taxon>
    </lineage>
</organism>
<gene>
    <name evidence="1" type="ORF">C2845_PM16G17670</name>
</gene>
<evidence type="ECO:0000313" key="2">
    <source>
        <dbReference type="Proteomes" id="UP000275267"/>
    </source>
</evidence>
<reference evidence="2" key="1">
    <citation type="journal article" date="2019" name="Nat. Commun.">
        <title>The genome of broomcorn millet.</title>
        <authorList>
            <person name="Zou C."/>
            <person name="Miki D."/>
            <person name="Li D."/>
            <person name="Tang Q."/>
            <person name="Xiao L."/>
            <person name="Rajput S."/>
            <person name="Deng P."/>
            <person name="Jia W."/>
            <person name="Huang R."/>
            <person name="Zhang M."/>
            <person name="Sun Y."/>
            <person name="Hu J."/>
            <person name="Fu X."/>
            <person name="Schnable P.S."/>
            <person name="Li F."/>
            <person name="Zhang H."/>
            <person name="Feng B."/>
            <person name="Zhu X."/>
            <person name="Liu R."/>
            <person name="Schnable J.C."/>
            <person name="Zhu J.-K."/>
            <person name="Zhang H."/>
        </authorList>
    </citation>
    <scope>NUCLEOTIDE SEQUENCE [LARGE SCALE GENOMIC DNA]</scope>
</reference>
<accession>A0A3L6PZC2</accession>
<proteinExistence type="predicted"/>
<keyword evidence="2" id="KW-1185">Reference proteome</keyword>
<dbReference type="AlphaFoldDB" id="A0A3L6PZC2"/>
<sequence length="517" mass="55531">MVRPTTSPVPLVEVVAVITTPGFPRLAWVVVVVAAAPAPIAVGAACVTPVVLGPNLVRAPVPRATVLLDRRPRRAAPWPGPLLVLPPLMIRQRHVEGRERWDRRLAAVHRSPISGEPPHLWIRQLLSRGTSTSRVNNRNSSVVIDPFKMYIRAVPDSPLKVFRGCLGNKDVGDVILGAVREDQPHLLRDFARIRRPRPQVNGSCVIRVQQVGLDALQGALAADKPLDDLWPPSVDRPSRHKRTLKNIAAPSAAARLLQGLTLTVTPWCLRQLILQASSAWRRCANLMRNGSGWCRETVTSPRCRHISSRTTASISRTPVVAGARIAITTTAELSHSNTSCSRSKEVGTKKVSSSGLVLGSPNFAITAVGEGRCGGGRLVVRRHGGGGGMVGRWVARGGGGGTLTGLLGRSQRAAMCPDRPHLKHFTGSLQSLARWEVARQMKQRPSVRFLNSRKAGEMEAGGGPLSLECAAPGAPCLREWGSCLLSGERGRALECCSFLHQNGGLALVHPGSGDRSI</sequence>
<protein>
    <submittedName>
        <fullName evidence="1">Uncharacterized protein</fullName>
    </submittedName>
</protein>
<evidence type="ECO:0000313" key="1">
    <source>
        <dbReference type="EMBL" id="RLM66071.1"/>
    </source>
</evidence>
<dbReference type="EMBL" id="PQIB02000015">
    <property type="protein sequence ID" value="RLM66071.1"/>
    <property type="molecule type" value="Genomic_DNA"/>
</dbReference>